<feature type="domain" description="DUF6036" evidence="1">
    <location>
        <begin position="11"/>
        <end position="141"/>
    </location>
</feature>
<dbReference type="Pfam" id="PF19502">
    <property type="entry name" value="DUF6036"/>
    <property type="match status" value="1"/>
</dbReference>
<proteinExistence type="predicted"/>
<dbReference type="Proteomes" id="UP000289954">
    <property type="component" value="Unassembled WGS sequence"/>
</dbReference>
<dbReference type="OrthoDB" id="1524134at2"/>
<protein>
    <recommendedName>
        <fullName evidence="1">DUF6036 domain-containing protein</fullName>
    </recommendedName>
</protein>
<organism evidence="2 3">
    <name type="scientific">Cellulomonas biazotea</name>
    <dbReference type="NCBI Taxonomy" id="1709"/>
    <lineage>
        <taxon>Bacteria</taxon>
        <taxon>Bacillati</taxon>
        <taxon>Actinomycetota</taxon>
        <taxon>Actinomycetes</taxon>
        <taxon>Micrococcales</taxon>
        <taxon>Cellulomonadaceae</taxon>
        <taxon>Cellulomonas</taxon>
    </lineage>
</organism>
<name>A0A402DND5_9CELL</name>
<reference evidence="2 3" key="1">
    <citation type="submission" date="2019-01" db="EMBL/GenBank/DDBJ databases">
        <title>Draft genome sequence of Cellulomonas takizawaensis strain TKZ-21.</title>
        <authorList>
            <person name="Yamamura H."/>
            <person name="Hayashi T."/>
            <person name="Hamada M."/>
            <person name="Serisawa Y."/>
            <person name="Matsuyama K."/>
            <person name="Nakagawa Y."/>
            <person name="Otoguro M."/>
            <person name="Yanagida F."/>
            <person name="Hayakawa M."/>
        </authorList>
    </citation>
    <scope>NUCLEOTIDE SEQUENCE [LARGE SCALE GENOMIC DNA]</scope>
    <source>
        <strain evidence="2 3">NBRC12680</strain>
    </source>
</reference>
<sequence>MKRSELAHVLRAASTIADDVDVVVVGSQSILGSFDEDDLPDEAVGSIEVDVAFLGEDAAAKALAVDGAIGEDSGFHAMYGYYGQGVEIDGLVVLPDGWRERLVVWQSFSSQPARALCLERHDLAVAKLAAFREKDLEFVEALLRERLLTPDVLVERLGHAEMPGPHRRRLVAWVVAVSDRLGASRDGLA</sequence>
<evidence type="ECO:0000313" key="2">
    <source>
        <dbReference type="EMBL" id="GCE75629.1"/>
    </source>
</evidence>
<accession>A0A402DND5</accession>
<dbReference type="RefSeq" id="WP_130780231.1">
    <property type="nucleotide sequence ID" value="NZ_BIMR01000038.1"/>
</dbReference>
<comment type="caution">
    <text evidence="2">The sequence shown here is derived from an EMBL/GenBank/DDBJ whole genome shotgun (WGS) entry which is preliminary data.</text>
</comment>
<evidence type="ECO:0000313" key="3">
    <source>
        <dbReference type="Proteomes" id="UP000289954"/>
    </source>
</evidence>
<evidence type="ECO:0000259" key="1">
    <source>
        <dbReference type="Pfam" id="PF19502"/>
    </source>
</evidence>
<dbReference type="EMBL" id="BIMR01000038">
    <property type="protein sequence ID" value="GCE75629.1"/>
    <property type="molecule type" value="Genomic_DNA"/>
</dbReference>
<keyword evidence="3" id="KW-1185">Reference proteome</keyword>
<dbReference type="AlphaFoldDB" id="A0A402DND5"/>
<gene>
    <name evidence="2" type="ORF">CBZ_06850</name>
</gene>
<dbReference type="InterPro" id="IPR045792">
    <property type="entry name" value="DUF6036"/>
</dbReference>